<dbReference type="Gene3D" id="1.10.3130.20">
    <property type="entry name" value="Phycobilisome linker domain"/>
    <property type="match status" value="1"/>
</dbReference>
<organism evidence="2 3">
    <name type="scientific">Pseudoduganella danionis</name>
    <dbReference type="NCBI Taxonomy" id="1890295"/>
    <lineage>
        <taxon>Bacteria</taxon>
        <taxon>Pseudomonadati</taxon>
        <taxon>Pseudomonadota</taxon>
        <taxon>Betaproteobacteria</taxon>
        <taxon>Burkholderiales</taxon>
        <taxon>Oxalobacteraceae</taxon>
        <taxon>Telluria group</taxon>
        <taxon>Pseudoduganella</taxon>
    </lineage>
</organism>
<dbReference type="PRINTS" id="PR00313">
    <property type="entry name" value="CABNDNGRPT"/>
</dbReference>
<dbReference type="EMBL" id="WNKW01000002">
    <property type="protein sequence ID" value="MTW33150.1"/>
    <property type="molecule type" value="Genomic_DNA"/>
</dbReference>
<feature type="domain" description="DUF4214" evidence="1">
    <location>
        <begin position="407"/>
        <end position="475"/>
    </location>
</feature>
<protein>
    <submittedName>
        <fullName evidence="2">DUF4214 domain-containing protein</fullName>
    </submittedName>
</protein>
<evidence type="ECO:0000313" key="2">
    <source>
        <dbReference type="EMBL" id="MTW33150.1"/>
    </source>
</evidence>
<reference evidence="2 3" key="1">
    <citation type="submission" date="2019-11" db="EMBL/GenBank/DDBJ databases">
        <title>Type strains purchased from KCTC, JCM and DSMZ.</title>
        <authorList>
            <person name="Lu H."/>
        </authorList>
    </citation>
    <scope>NUCLEOTIDE SEQUENCE [LARGE SCALE GENOMIC DNA]</scope>
    <source>
        <strain evidence="2 3">DSM 103461</strain>
    </source>
</reference>
<dbReference type="Proteomes" id="UP000735592">
    <property type="component" value="Unassembled WGS sequence"/>
</dbReference>
<gene>
    <name evidence="2" type="ORF">GM655_09955</name>
</gene>
<dbReference type="InterPro" id="IPR025282">
    <property type="entry name" value="DUF4214"/>
</dbReference>
<evidence type="ECO:0000313" key="3">
    <source>
        <dbReference type="Proteomes" id="UP000735592"/>
    </source>
</evidence>
<dbReference type="RefSeq" id="WP_155434513.1">
    <property type="nucleotide sequence ID" value="NZ_JBHLXK010000004.1"/>
</dbReference>
<dbReference type="InterPro" id="IPR038255">
    <property type="entry name" value="PBS_linker_sf"/>
</dbReference>
<name>A0ABW9SMQ4_9BURK</name>
<dbReference type="Pfam" id="PF13946">
    <property type="entry name" value="DUF4214"/>
    <property type="match status" value="1"/>
</dbReference>
<evidence type="ECO:0000259" key="1">
    <source>
        <dbReference type="Pfam" id="PF13946"/>
    </source>
</evidence>
<dbReference type="SUPFAM" id="SSF51120">
    <property type="entry name" value="beta-Roll"/>
    <property type="match status" value="1"/>
</dbReference>
<sequence>MANITVNLSSNIINTLFKEINNNDTLADSIAGFFRTENSFGDNHPSFTNASLDNGRLHLSYSDGAYSNSDGVVQANPNASSGTATATSLEEYYPLHFRLTATGLINYIYSINGANTIIDTSGATISSVNIQSLLPSYSPDYDSLLGNGTDTMTGSITIAPGGALSGTVSSLSYKAEKIVASSTLSGNFSISSSNVNNSPNLGAMTVSGTASSFIEKYTDGSILSLTNLALPVSSSTVISPDLLGNEKNFAGDDVFDIVMGSPLTKAWTFASGAGNDKISLQGGGNSVLINAGTGNDTIRLADDGHVINGGAGNDTVILSANRAAYTISKTVDGYNLQTNGAAGPIDTLSGVERLQFSDATMALDISGTGGQAYRLYQAAFNRVPDSAGLGYWISAMDKGMALNDVAALFVSSKEFTDLYGTNPSNTDFLNSMYQNVLHRAGDPAGFAFWLGHMNAGDVTRSEMLAYFGESTENQAALLGSIGNGFTYSPWG</sequence>
<accession>A0ABW9SMQ4</accession>
<proteinExistence type="predicted"/>
<comment type="caution">
    <text evidence="2">The sequence shown here is derived from an EMBL/GenBank/DDBJ whole genome shotgun (WGS) entry which is preliminary data.</text>
</comment>
<dbReference type="InterPro" id="IPR011049">
    <property type="entry name" value="Serralysin-like_metalloprot_C"/>
</dbReference>
<keyword evidence="3" id="KW-1185">Reference proteome</keyword>